<feature type="transmembrane region" description="Helical" evidence="1">
    <location>
        <begin position="32"/>
        <end position="51"/>
    </location>
</feature>
<feature type="transmembrane region" description="Helical" evidence="1">
    <location>
        <begin position="131"/>
        <end position="147"/>
    </location>
</feature>
<sequence length="208" mass="22967">MLTVVGYVVAAVLVVVVLYRHLGVLRRPVRPWGGVVVFLLPFPVLSLAGVFHSLVTGGWSQAGVHGVQKGVAGYGYASVWSFVVAAMYSEVAEETMAALLIVGLERRGMPVGRVFVAGAVLRMSYHLHMEVRVYVLVMVAGVMTYLYRRYRRVVPLMAAHALFDIGTVLWRPGVTLVCIVAVLVWGMTQDKSLTSSRPKRHSVTWGWW</sequence>
<accession>A0ABW1NFG6</accession>
<dbReference type="RefSeq" id="WP_380750192.1">
    <property type="nucleotide sequence ID" value="NZ_JBHSRF010000011.1"/>
</dbReference>
<feature type="transmembrane region" description="Helical" evidence="1">
    <location>
        <begin position="6"/>
        <end position="25"/>
    </location>
</feature>
<comment type="caution">
    <text evidence="3">The sequence shown here is derived from an EMBL/GenBank/DDBJ whole genome shotgun (WGS) entry which is preliminary data.</text>
</comment>
<evidence type="ECO:0000313" key="3">
    <source>
        <dbReference type="EMBL" id="MFC6081713.1"/>
    </source>
</evidence>
<feature type="transmembrane region" description="Helical" evidence="1">
    <location>
        <begin position="71"/>
        <end position="88"/>
    </location>
</feature>
<dbReference type="Pfam" id="PF02517">
    <property type="entry name" value="Rce1-like"/>
    <property type="match status" value="1"/>
</dbReference>
<name>A0ABW1NFG6_9ACTN</name>
<dbReference type="EMBL" id="JBHSRF010000011">
    <property type="protein sequence ID" value="MFC6081713.1"/>
    <property type="molecule type" value="Genomic_DNA"/>
</dbReference>
<keyword evidence="1" id="KW-1133">Transmembrane helix</keyword>
<organism evidence="3 4">
    <name type="scientific">Sphaerisporangium aureirubrum</name>
    <dbReference type="NCBI Taxonomy" id="1544736"/>
    <lineage>
        <taxon>Bacteria</taxon>
        <taxon>Bacillati</taxon>
        <taxon>Actinomycetota</taxon>
        <taxon>Actinomycetes</taxon>
        <taxon>Streptosporangiales</taxon>
        <taxon>Streptosporangiaceae</taxon>
        <taxon>Sphaerisporangium</taxon>
    </lineage>
</organism>
<keyword evidence="3" id="KW-0378">Hydrolase</keyword>
<dbReference type="InterPro" id="IPR003675">
    <property type="entry name" value="Rce1/LyrA-like_dom"/>
</dbReference>
<evidence type="ECO:0000256" key="1">
    <source>
        <dbReference type="SAM" id="Phobius"/>
    </source>
</evidence>
<gene>
    <name evidence="3" type="ORF">ACFP1K_11130</name>
</gene>
<keyword evidence="4" id="KW-1185">Reference proteome</keyword>
<dbReference type="Proteomes" id="UP001596137">
    <property type="component" value="Unassembled WGS sequence"/>
</dbReference>
<reference evidence="4" key="1">
    <citation type="journal article" date="2019" name="Int. J. Syst. Evol. Microbiol.">
        <title>The Global Catalogue of Microorganisms (GCM) 10K type strain sequencing project: providing services to taxonomists for standard genome sequencing and annotation.</title>
        <authorList>
            <consortium name="The Broad Institute Genomics Platform"/>
            <consortium name="The Broad Institute Genome Sequencing Center for Infectious Disease"/>
            <person name="Wu L."/>
            <person name="Ma J."/>
        </authorList>
    </citation>
    <scope>NUCLEOTIDE SEQUENCE [LARGE SCALE GENOMIC DNA]</scope>
    <source>
        <strain evidence="4">JCM 30346</strain>
    </source>
</reference>
<proteinExistence type="predicted"/>
<keyword evidence="1" id="KW-0472">Membrane</keyword>
<feature type="transmembrane region" description="Helical" evidence="1">
    <location>
        <begin position="168"/>
        <end position="188"/>
    </location>
</feature>
<keyword evidence="1" id="KW-0812">Transmembrane</keyword>
<evidence type="ECO:0000313" key="4">
    <source>
        <dbReference type="Proteomes" id="UP001596137"/>
    </source>
</evidence>
<protein>
    <submittedName>
        <fullName evidence="3">CPBP family intramembrane glutamic endopeptidase</fullName>
        <ecNumber evidence="3">3.4.-.-</ecNumber>
    </submittedName>
</protein>
<evidence type="ECO:0000259" key="2">
    <source>
        <dbReference type="Pfam" id="PF02517"/>
    </source>
</evidence>
<dbReference type="EC" id="3.4.-.-" evidence="3"/>
<feature type="domain" description="CAAX prenyl protease 2/Lysostaphin resistance protein A-like" evidence="2">
    <location>
        <begin position="78"/>
        <end position="165"/>
    </location>
</feature>
<dbReference type="GO" id="GO:0016787">
    <property type="term" value="F:hydrolase activity"/>
    <property type="evidence" value="ECO:0007669"/>
    <property type="project" value="UniProtKB-KW"/>
</dbReference>